<keyword evidence="6" id="KW-0119">Carbohydrate metabolism</keyword>
<dbReference type="Gene3D" id="3.40.50.1000">
    <property type="entry name" value="HAD superfamily/HAD-like"/>
    <property type="match status" value="1"/>
</dbReference>
<dbReference type="InterPro" id="IPR006543">
    <property type="entry name" value="Histidinol-phos"/>
</dbReference>
<dbReference type="NCBIfam" id="TIGR01656">
    <property type="entry name" value="Histidinol-ppas"/>
    <property type="match status" value="1"/>
</dbReference>
<accession>A0A917T2I6</accession>
<comment type="caution">
    <text evidence="10">The sequence shown here is derived from an EMBL/GenBank/DDBJ whole genome shotgun (WGS) entry which is preliminary data.</text>
</comment>
<proteinExistence type="inferred from homology"/>
<dbReference type="InterPro" id="IPR029044">
    <property type="entry name" value="Nucleotide-diphossugar_trans"/>
</dbReference>
<keyword evidence="3" id="KW-0963">Cytoplasm</keyword>
<dbReference type="Gene3D" id="3.90.550.10">
    <property type="entry name" value="Spore Coat Polysaccharide Biosynthesis Protein SpsA, Chain A"/>
    <property type="match status" value="1"/>
</dbReference>
<feature type="compositionally biased region" description="Low complexity" evidence="8">
    <location>
        <begin position="162"/>
        <end position="176"/>
    </location>
</feature>
<reference evidence="10" key="2">
    <citation type="submission" date="2020-09" db="EMBL/GenBank/DDBJ databases">
        <authorList>
            <person name="Sun Q."/>
            <person name="Zhou Y."/>
        </authorList>
    </citation>
    <scope>NUCLEOTIDE SEQUENCE</scope>
    <source>
        <strain evidence="10">CGMCC 4.7308</strain>
    </source>
</reference>
<name>A0A917T2I6_9ACTN</name>
<dbReference type="Proteomes" id="UP000655208">
    <property type="component" value="Unassembled WGS sequence"/>
</dbReference>
<evidence type="ECO:0000256" key="7">
    <source>
        <dbReference type="ARBA" id="ARBA00031828"/>
    </source>
</evidence>
<dbReference type="InterPro" id="IPR004446">
    <property type="entry name" value="Heptose_bisP_phosphatase"/>
</dbReference>
<keyword evidence="5" id="KW-0378">Hydrolase</keyword>
<dbReference type="InterPro" id="IPR036412">
    <property type="entry name" value="HAD-like_sf"/>
</dbReference>
<reference evidence="10" key="1">
    <citation type="journal article" date="2014" name="Int. J. Syst. Evol. Microbiol.">
        <title>Complete genome sequence of Corynebacterium casei LMG S-19264T (=DSM 44701T), isolated from a smear-ripened cheese.</title>
        <authorList>
            <consortium name="US DOE Joint Genome Institute (JGI-PGF)"/>
            <person name="Walter F."/>
            <person name="Albersmeier A."/>
            <person name="Kalinowski J."/>
            <person name="Ruckert C."/>
        </authorList>
    </citation>
    <scope>NUCLEOTIDE SEQUENCE</scope>
    <source>
        <strain evidence="10">CGMCC 4.7308</strain>
    </source>
</reference>
<evidence type="ECO:0000256" key="3">
    <source>
        <dbReference type="ARBA" id="ARBA00022490"/>
    </source>
</evidence>
<dbReference type="InterPro" id="IPR006549">
    <property type="entry name" value="HAD-SF_hydro_IIIA"/>
</dbReference>
<protein>
    <recommendedName>
        <fullName evidence="7">D,D-heptose 1,7-bisphosphate phosphatase</fullName>
    </recommendedName>
</protein>
<keyword evidence="4" id="KW-0479">Metal-binding</keyword>
<dbReference type="NCBIfam" id="TIGR01662">
    <property type="entry name" value="HAD-SF-IIIA"/>
    <property type="match status" value="1"/>
</dbReference>
<evidence type="ECO:0000256" key="5">
    <source>
        <dbReference type="ARBA" id="ARBA00022801"/>
    </source>
</evidence>
<organism evidence="10 11">
    <name type="scientific">Nakamurella endophytica</name>
    <dbReference type="NCBI Taxonomy" id="1748367"/>
    <lineage>
        <taxon>Bacteria</taxon>
        <taxon>Bacillati</taxon>
        <taxon>Actinomycetota</taxon>
        <taxon>Actinomycetes</taxon>
        <taxon>Nakamurellales</taxon>
        <taxon>Nakamurellaceae</taxon>
        <taxon>Nakamurella</taxon>
    </lineage>
</organism>
<dbReference type="SUPFAM" id="SSF56784">
    <property type="entry name" value="HAD-like"/>
    <property type="match status" value="1"/>
</dbReference>
<evidence type="ECO:0000256" key="2">
    <source>
        <dbReference type="ARBA" id="ARBA00005628"/>
    </source>
</evidence>
<evidence type="ECO:0000256" key="8">
    <source>
        <dbReference type="SAM" id="MobiDB-lite"/>
    </source>
</evidence>
<evidence type="ECO:0000259" key="9">
    <source>
        <dbReference type="Pfam" id="PF00535"/>
    </source>
</evidence>
<evidence type="ECO:0000256" key="6">
    <source>
        <dbReference type="ARBA" id="ARBA00023277"/>
    </source>
</evidence>
<evidence type="ECO:0000313" key="10">
    <source>
        <dbReference type="EMBL" id="GGM08147.1"/>
    </source>
</evidence>
<gene>
    <name evidence="10" type="ORF">GCM10011594_30160</name>
</gene>
<dbReference type="GO" id="GO:0005975">
    <property type="term" value="P:carbohydrate metabolic process"/>
    <property type="evidence" value="ECO:0007669"/>
    <property type="project" value="InterPro"/>
</dbReference>
<dbReference type="InterPro" id="IPR001173">
    <property type="entry name" value="Glyco_trans_2-like"/>
</dbReference>
<evidence type="ECO:0000256" key="4">
    <source>
        <dbReference type="ARBA" id="ARBA00022723"/>
    </source>
</evidence>
<sequence length="578" mass="60237">MTVDAAVTRRTPVAATEPVAGTGVPEVAVVVPTIGRPSLRRLLDSLGAQAAAAPVTAGPEGAAAAGPIEVVVVDDRPLEPADRTTGRTAGVPPEPLDVPALPWPCRVLRSGGRGPAAARNVGWRATGARWVAFLDDDVVVPEDWYDLLLQDLADAESDRPAGARTSTGDTAAGASTPVGGVQGRLEVPLPVDRRPTDWERNTAGLRDAAWATADMAYRRDALVGVEGFDERFPRAYREDADLAARVRAAGWTLRRGGRTTIHPVRPADGWVSVRVQAGNRDDALLRRRYGRDWRTVTAAGPGRGPAHLGTVAAAAVGLAGLAARRPRVAAAGALTWTALTTDFLRRRVAPGPRPREAGGTAELRRMLATSAVIPVVAVAHRLAGSWRHRTATAWPPPVRAVLFDRDGTLVHDVPYNGDPAAVRPVAGAREVLDGLRAAGLAIGVVSNQSGIARGLLTAGQVDAVNREIERRVGPVGTWQICPHGPDDGCPCRKPSPLLVLRAARALGVQPYECAVVGDIGADVEAARAAGAVGVLVPTPVTRQAEIDAAPLVAADLAAAVELALDRTGGSRPVPGSVR</sequence>
<dbReference type="SUPFAM" id="SSF53448">
    <property type="entry name" value="Nucleotide-diphospho-sugar transferases"/>
    <property type="match status" value="1"/>
</dbReference>
<dbReference type="AlphaFoldDB" id="A0A917T2I6"/>
<evidence type="ECO:0000256" key="1">
    <source>
        <dbReference type="ARBA" id="ARBA00004496"/>
    </source>
</evidence>
<dbReference type="GO" id="GO:0046872">
    <property type="term" value="F:metal ion binding"/>
    <property type="evidence" value="ECO:0007669"/>
    <property type="project" value="UniProtKB-KW"/>
</dbReference>
<dbReference type="Pfam" id="PF13242">
    <property type="entry name" value="Hydrolase_like"/>
    <property type="match status" value="1"/>
</dbReference>
<dbReference type="Pfam" id="PF00535">
    <property type="entry name" value="Glycos_transf_2"/>
    <property type="match status" value="1"/>
</dbReference>
<feature type="region of interest" description="Disordered" evidence="8">
    <location>
        <begin position="157"/>
        <end position="183"/>
    </location>
</feature>
<evidence type="ECO:0000313" key="11">
    <source>
        <dbReference type="Proteomes" id="UP000655208"/>
    </source>
</evidence>
<dbReference type="PANTHER" id="PTHR42891">
    <property type="entry name" value="D-GLYCERO-BETA-D-MANNO-HEPTOSE-1,7-BISPHOSPHATE 7-PHOSPHATASE"/>
    <property type="match status" value="1"/>
</dbReference>
<feature type="domain" description="Glycosyltransferase 2-like" evidence="9">
    <location>
        <begin position="29"/>
        <end position="166"/>
    </location>
</feature>
<dbReference type="PANTHER" id="PTHR42891:SF1">
    <property type="entry name" value="D-GLYCERO-BETA-D-MANNO-HEPTOSE-1,7-BISPHOSPHATE 7-PHOSPHATASE"/>
    <property type="match status" value="1"/>
</dbReference>
<dbReference type="GO" id="GO:0005737">
    <property type="term" value="C:cytoplasm"/>
    <property type="evidence" value="ECO:0007669"/>
    <property type="project" value="UniProtKB-SubCell"/>
</dbReference>
<dbReference type="GO" id="GO:0016791">
    <property type="term" value="F:phosphatase activity"/>
    <property type="evidence" value="ECO:0007669"/>
    <property type="project" value="InterPro"/>
</dbReference>
<dbReference type="InterPro" id="IPR023214">
    <property type="entry name" value="HAD_sf"/>
</dbReference>
<dbReference type="EMBL" id="BMNA01000006">
    <property type="protein sequence ID" value="GGM08147.1"/>
    <property type="molecule type" value="Genomic_DNA"/>
</dbReference>
<keyword evidence="11" id="KW-1185">Reference proteome</keyword>
<comment type="similarity">
    <text evidence="2">Belongs to the GmhB family.</text>
</comment>
<comment type="subcellular location">
    <subcellularLocation>
        <location evidence="1">Cytoplasm</location>
    </subcellularLocation>
</comment>